<proteinExistence type="predicted"/>
<name>A0A182EX57_ONCOC</name>
<accession>A0A182EX57</accession>
<evidence type="ECO:0000313" key="2">
    <source>
        <dbReference type="Proteomes" id="UP000271087"/>
    </source>
</evidence>
<dbReference type="AlphaFoldDB" id="A0A182EX57"/>
<dbReference type="EMBL" id="UYRW01011883">
    <property type="protein sequence ID" value="VDM99945.1"/>
    <property type="molecule type" value="Genomic_DNA"/>
</dbReference>
<evidence type="ECO:0000313" key="1">
    <source>
        <dbReference type="EMBL" id="VDM99945.1"/>
    </source>
</evidence>
<evidence type="ECO:0000313" key="3">
    <source>
        <dbReference type="WBParaSite" id="nOo.2.0.1.t12756-RA"/>
    </source>
</evidence>
<reference evidence="1 2" key="2">
    <citation type="submission" date="2018-08" db="EMBL/GenBank/DDBJ databases">
        <authorList>
            <person name="Laetsch R D."/>
            <person name="Stevens L."/>
            <person name="Kumar S."/>
            <person name="Blaxter L. M."/>
        </authorList>
    </citation>
    <scope>NUCLEOTIDE SEQUENCE [LARGE SCALE GENOMIC DNA]</scope>
</reference>
<protein>
    <submittedName>
        <fullName evidence="1 3">Uncharacterized protein</fullName>
    </submittedName>
</protein>
<dbReference type="Proteomes" id="UP000271087">
    <property type="component" value="Unassembled WGS sequence"/>
</dbReference>
<gene>
    <name evidence="1" type="ORF">NOO_LOCUS12756</name>
</gene>
<organism evidence="3">
    <name type="scientific">Onchocerca ochengi</name>
    <name type="common">Filarial nematode worm</name>
    <dbReference type="NCBI Taxonomy" id="42157"/>
    <lineage>
        <taxon>Eukaryota</taxon>
        <taxon>Metazoa</taxon>
        <taxon>Ecdysozoa</taxon>
        <taxon>Nematoda</taxon>
        <taxon>Chromadorea</taxon>
        <taxon>Rhabditida</taxon>
        <taxon>Spirurina</taxon>
        <taxon>Spiruromorpha</taxon>
        <taxon>Filarioidea</taxon>
        <taxon>Onchocercidae</taxon>
        <taxon>Onchocerca</taxon>
    </lineage>
</organism>
<dbReference type="WBParaSite" id="nOo.2.0.1.t12756-RA">
    <property type="protein sequence ID" value="nOo.2.0.1.t12756-RA"/>
    <property type="gene ID" value="nOo.2.0.1.g12756"/>
</dbReference>
<sequence>MAAAEKEEDMQQNSDECDLMDANVSADEWDARKQVYFNDVIMRQVVSFVNDIKDRQNLELSSIIMNDLSSRVPYISYNNDNSTLDMYFTVNMYFFDVINVMEV</sequence>
<reference evidence="3" key="1">
    <citation type="submission" date="2016-06" db="UniProtKB">
        <authorList>
            <consortium name="WormBaseParasite"/>
        </authorList>
    </citation>
    <scope>IDENTIFICATION</scope>
</reference>
<dbReference type="OrthoDB" id="5787449at2759"/>
<keyword evidence="2" id="KW-1185">Reference proteome</keyword>